<gene>
    <name evidence="1" type="ORF">SCMU_14230</name>
</gene>
<evidence type="ECO:0000313" key="2">
    <source>
        <dbReference type="Proteomes" id="UP001319861"/>
    </source>
</evidence>
<organism evidence="1 2">
    <name type="scientific">Sinomonas cyclohexanicum</name>
    <name type="common">Corynebacterium cyclohexanicum</name>
    <dbReference type="NCBI Taxonomy" id="322009"/>
    <lineage>
        <taxon>Bacteria</taxon>
        <taxon>Bacillati</taxon>
        <taxon>Actinomycetota</taxon>
        <taxon>Actinomycetes</taxon>
        <taxon>Micrococcales</taxon>
        <taxon>Micrococcaceae</taxon>
        <taxon>Sinomonas</taxon>
    </lineage>
</organism>
<dbReference type="EMBL" id="AP024525">
    <property type="protein sequence ID" value="BCT75581.1"/>
    <property type="molecule type" value="Genomic_DNA"/>
</dbReference>
<evidence type="ECO:0000313" key="1">
    <source>
        <dbReference type="EMBL" id="BCT75581.1"/>
    </source>
</evidence>
<protein>
    <submittedName>
        <fullName evidence="1">Uncharacterized protein</fullName>
    </submittedName>
</protein>
<name>A0ABN6FFY6_SINCY</name>
<proteinExistence type="predicted"/>
<keyword evidence="2" id="KW-1185">Reference proteome</keyword>
<reference evidence="1 2" key="1">
    <citation type="journal article" date="2021" name="J. Biosci. Bioeng.">
        <title>Identification and characterization of a chc gene cluster responsible for the aromatization pathway of cyclohexanecarboxylate degradation in Sinomonas cyclohexanicum ATCC 51369.</title>
        <authorList>
            <person name="Yamamoto T."/>
            <person name="Hasegawa Y."/>
            <person name="Lau P.C.K."/>
            <person name="Iwaki H."/>
        </authorList>
    </citation>
    <scope>NUCLEOTIDE SEQUENCE [LARGE SCALE GENOMIC DNA]</scope>
    <source>
        <strain evidence="1 2">ATCC 51369</strain>
    </source>
</reference>
<sequence>MRLPGWAARLLGRSELDRLVESHRRYIEDPETRKRLDNIPPAGFISRSTGEIVGFRREFLDGDRVRVSEDAARWPGEEATVCGYFPWSPNGTAGTFRRRPYMVYVWGADGYVQYAETDLEKLE</sequence>
<dbReference type="RefSeq" id="WP_229232308.1">
    <property type="nucleotide sequence ID" value="NZ_AP024525.1"/>
</dbReference>
<dbReference type="Proteomes" id="UP001319861">
    <property type="component" value="Chromosome"/>
</dbReference>
<accession>A0ABN6FFY6</accession>